<dbReference type="GO" id="GO:0006189">
    <property type="term" value="P:'de novo' IMP biosynthetic process"/>
    <property type="evidence" value="ECO:0007669"/>
    <property type="project" value="InterPro"/>
</dbReference>
<gene>
    <name evidence="2" type="ORF">CVD27_00890</name>
</gene>
<dbReference type="EMBL" id="PGVE01000011">
    <property type="protein sequence ID" value="PLS09710.1"/>
    <property type="molecule type" value="Genomic_DNA"/>
</dbReference>
<dbReference type="GO" id="GO:0016787">
    <property type="term" value="F:hydrolase activity"/>
    <property type="evidence" value="ECO:0007669"/>
    <property type="project" value="InterPro"/>
</dbReference>
<comment type="caution">
    <text evidence="2">The sequence shown here is derived from an EMBL/GenBank/DDBJ whole genome shotgun (WGS) entry which is preliminary data.</text>
</comment>
<dbReference type="PANTHER" id="PTHR43064">
    <property type="entry name" value="PHOSPHORIBOSYLAMINOIMIDAZOLE CARBOXYLASE-RELATED"/>
    <property type="match status" value="1"/>
</dbReference>
<protein>
    <submittedName>
        <fullName evidence="2">1-(5-phosphoribosyl)-5-amino-4-imidazole-carboxylate carboxylase</fullName>
    </submittedName>
</protein>
<keyword evidence="3" id="KW-1185">Reference proteome</keyword>
<dbReference type="AlphaFoldDB" id="A0A2N5HW10"/>
<dbReference type="InterPro" id="IPR039476">
    <property type="entry name" value="P2CMN_synthase_LarB"/>
</dbReference>
<dbReference type="RefSeq" id="WP_101646022.1">
    <property type="nucleotide sequence ID" value="NZ_PGVE01000011.1"/>
</dbReference>
<evidence type="ECO:0000259" key="1">
    <source>
        <dbReference type="SMART" id="SM01001"/>
    </source>
</evidence>
<dbReference type="OrthoDB" id="9782511at2"/>
<evidence type="ECO:0000313" key="3">
    <source>
        <dbReference type="Proteomes" id="UP000234950"/>
    </source>
</evidence>
<dbReference type="NCBIfam" id="NF033503">
    <property type="entry name" value="LarB"/>
    <property type="match status" value="1"/>
</dbReference>
<dbReference type="Proteomes" id="UP000234950">
    <property type="component" value="Unassembled WGS sequence"/>
</dbReference>
<proteinExistence type="predicted"/>
<feature type="domain" description="PurE" evidence="1">
    <location>
        <begin position="115"/>
        <end position="247"/>
    </location>
</feature>
<evidence type="ECO:0000313" key="2">
    <source>
        <dbReference type="EMBL" id="PLS09710.1"/>
    </source>
</evidence>
<sequence length="258" mass="27546">MLDEILKQVQIGTLSISEAKEKLATFENLGFAKVDHHRKKRQGFAEVVYGEGKTAEQIVSIVLALRARNNEILVTRVSKEKAGVILNACPEFTYNETAQIIFWKDEVESKKNKEGYIAVIAAGTSDLRVAEEAAVTAEVLGSSVHRIYDVGVAGIHRLLNHAEEIQQATVSIVVAGMEGALPSVVGGLVSHPVIAVPTSIGYGANFHGLSALLTMLNSCASGISVVNIDNGFGGGYNAVLIHQLAQKGEALKNEDTLL</sequence>
<dbReference type="PANTHER" id="PTHR43064:SF1">
    <property type="entry name" value="SLL1489 PROTEIN"/>
    <property type="match status" value="1"/>
</dbReference>
<dbReference type="InterPro" id="IPR000031">
    <property type="entry name" value="PurE_dom"/>
</dbReference>
<accession>A0A2N5HW10</accession>
<reference evidence="2 3" key="1">
    <citation type="submission" date="2017-11" db="EMBL/GenBank/DDBJ databases">
        <title>Comparitive Functional Genomics of Dry Heat Resistant strains isolated from the Viking Spacecraft.</title>
        <authorList>
            <person name="Seuylemezian A."/>
            <person name="Cooper K."/>
            <person name="Vaishampayan P."/>
        </authorList>
    </citation>
    <scope>NUCLEOTIDE SEQUENCE [LARGE SCALE GENOMIC DNA]</scope>
    <source>
        <strain evidence="2 3">V32-6</strain>
    </source>
</reference>
<name>A0A2N5HW10_9BACI</name>
<dbReference type="SMART" id="SM01001">
    <property type="entry name" value="AIRC"/>
    <property type="match status" value="1"/>
</dbReference>
<dbReference type="Pfam" id="PF00731">
    <property type="entry name" value="AIRC"/>
    <property type="match status" value="1"/>
</dbReference>
<organism evidence="2 3">
    <name type="scientific">Neobacillus cucumis</name>
    <dbReference type="NCBI Taxonomy" id="1740721"/>
    <lineage>
        <taxon>Bacteria</taxon>
        <taxon>Bacillati</taxon>
        <taxon>Bacillota</taxon>
        <taxon>Bacilli</taxon>
        <taxon>Bacillales</taxon>
        <taxon>Bacillaceae</taxon>
        <taxon>Neobacillus</taxon>
    </lineage>
</organism>
<dbReference type="Gene3D" id="3.40.50.1970">
    <property type="match status" value="1"/>
</dbReference>
<dbReference type="SUPFAM" id="SSF52255">
    <property type="entry name" value="N5-CAIR mutase (phosphoribosylaminoimidazole carboxylase, PurE)"/>
    <property type="match status" value="1"/>
</dbReference>